<dbReference type="Pfam" id="PF05536">
    <property type="entry name" value="Neurochondrin"/>
    <property type="match status" value="1"/>
</dbReference>
<evidence type="ECO:0000313" key="2">
    <source>
        <dbReference type="Proteomes" id="UP000193922"/>
    </source>
</evidence>
<gene>
    <name evidence="1" type="ORF">DL89DRAFT_265331</name>
</gene>
<dbReference type="InterPro" id="IPR008709">
    <property type="entry name" value="Neurochondrin"/>
</dbReference>
<reference evidence="1 2" key="1">
    <citation type="submission" date="2016-07" db="EMBL/GenBank/DDBJ databases">
        <title>Pervasive Adenine N6-methylation of Active Genes in Fungi.</title>
        <authorList>
            <consortium name="DOE Joint Genome Institute"/>
            <person name="Mondo S.J."/>
            <person name="Dannebaum R.O."/>
            <person name="Kuo R.C."/>
            <person name="Labutti K."/>
            <person name="Haridas S."/>
            <person name="Kuo A."/>
            <person name="Salamov A."/>
            <person name="Ahrendt S.R."/>
            <person name="Lipzen A."/>
            <person name="Sullivan W."/>
            <person name="Andreopoulos W.B."/>
            <person name="Clum A."/>
            <person name="Lindquist E."/>
            <person name="Daum C."/>
            <person name="Ramamoorthy G.K."/>
            <person name="Gryganskyi A."/>
            <person name="Culley D."/>
            <person name="Magnuson J.K."/>
            <person name="James T.Y."/>
            <person name="O'Malley M.A."/>
            <person name="Stajich J.E."/>
            <person name="Spatafora J.W."/>
            <person name="Visel A."/>
            <person name="Grigoriev I.V."/>
        </authorList>
    </citation>
    <scope>NUCLEOTIDE SEQUENCE [LARGE SCALE GENOMIC DNA]</scope>
    <source>
        <strain evidence="1 2">ATCC 12442</strain>
    </source>
</reference>
<dbReference type="AlphaFoldDB" id="A0A1Y1WIL6"/>
<protein>
    <submittedName>
        <fullName evidence="1">Uncharacterized protein</fullName>
    </submittedName>
</protein>
<dbReference type="STRING" id="61395.A0A1Y1WIL6"/>
<organism evidence="1 2">
    <name type="scientific">Linderina pennispora</name>
    <dbReference type="NCBI Taxonomy" id="61395"/>
    <lineage>
        <taxon>Eukaryota</taxon>
        <taxon>Fungi</taxon>
        <taxon>Fungi incertae sedis</taxon>
        <taxon>Zoopagomycota</taxon>
        <taxon>Kickxellomycotina</taxon>
        <taxon>Kickxellomycetes</taxon>
        <taxon>Kickxellales</taxon>
        <taxon>Kickxellaceae</taxon>
        <taxon>Linderina</taxon>
    </lineage>
</organism>
<comment type="caution">
    <text evidence="1">The sequence shown here is derived from an EMBL/GenBank/DDBJ whole genome shotgun (WGS) entry which is preliminary data.</text>
</comment>
<accession>A0A1Y1WIL6</accession>
<dbReference type="GeneID" id="63803265"/>
<sequence length="521" mass="57630">MPNHEQLEKCTQLLSTKSTDDEKFAGLMLVPRVVAPDDAESLEYIFDAMDVKFLERLMRTGLKQADKSAIMLNIAIPVIDSFASHSQIAGKPKMLERIPTLLQIVGRQVPQVSNEAAQAVCKIVSTDSGAEAVLESPEGLVGVVGSLASADSDTKDLIGFVDFALNRLSTFASSSRGHGLLGQWVEIVTKTSALFDNNQQMLKFGLIGVLANALEPIDRDIGAEADTQHPCAQLISHVLSGCVSVLRQRSETTQYADQALVLASHLVRLWPDRVFADKRKSDRDSNDQRKQSDLILRLACVEGQSSIDSMMISPPLAKGKPDQQRLKRGWKLPFCAEIAAGWLEWVSQWLDDQELESDNVDEEAIYSAMGSVQKLADAAVGFLTDWRDRVDCDQEVLEASPTVCLSTVHLLTQWLATDPKLHSNALPLLPMFTEWIKKCPEHSATLRGYLRPCISFALDTCSIDEEKFVKDLKARELTHARGEGLEFSSPWVGSIEFDDLAYAVYNIPSDEEILAKRQDQS</sequence>
<dbReference type="OrthoDB" id="8962942at2759"/>
<dbReference type="PANTHER" id="PTHR13109:SF7">
    <property type="entry name" value="NEUROCHONDRIN"/>
    <property type="match status" value="1"/>
</dbReference>
<dbReference type="RefSeq" id="XP_040746545.1">
    <property type="nucleotide sequence ID" value="XM_040886617.1"/>
</dbReference>
<name>A0A1Y1WIL6_9FUNG</name>
<dbReference type="Proteomes" id="UP000193922">
    <property type="component" value="Unassembled WGS sequence"/>
</dbReference>
<proteinExistence type="predicted"/>
<dbReference type="PANTHER" id="PTHR13109">
    <property type="entry name" value="NEUROCHONDRIN"/>
    <property type="match status" value="1"/>
</dbReference>
<keyword evidence="2" id="KW-1185">Reference proteome</keyword>
<dbReference type="EMBL" id="MCFD01000002">
    <property type="protein sequence ID" value="ORX73205.1"/>
    <property type="molecule type" value="Genomic_DNA"/>
</dbReference>
<evidence type="ECO:0000313" key="1">
    <source>
        <dbReference type="EMBL" id="ORX73205.1"/>
    </source>
</evidence>